<evidence type="ECO:0000313" key="4">
    <source>
        <dbReference type="Proteomes" id="UP001159428"/>
    </source>
</evidence>
<dbReference type="InterPro" id="IPR050525">
    <property type="entry name" value="ECM_Assembly_Org"/>
</dbReference>
<dbReference type="Gene3D" id="3.40.50.410">
    <property type="entry name" value="von Willebrand factor, type A domain"/>
    <property type="match status" value="1"/>
</dbReference>
<feature type="compositionally biased region" description="Acidic residues" evidence="1">
    <location>
        <begin position="1417"/>
        <end position="1426"/>
    </location>
</feature>
<gene>
    <name evidence="3" type="ORF">PMEA_00014485</name>
</gene>
<dbReference type="Pfam" id="PF00092">
    <property type="entry name" value="VWA"/>
    <property type="match status" value="1"/>
</dbReference>
<organism evidence="3 4">
    <name type="scientific">Pocillopora meandrina</name>
    <dbReference type="NCBI Taxonomy" id="46732"/>
    <lineage>
        <taxon>Eukaryota</taxon>
        <taxon>Metazoa</taxon>
        <taxon>Cnidaria</taxon>
        <taxon>Anthozoa</taxon>
        <taxon>Hexacorallia</taxon>
        <taxon>Scleractinia</taxon>
        <taxon>Astrocoeniina</taxon>
        <taxon>Pocilloporidae</taxon>
        <taxon>Pocillopora</taxon>
    </lineage>
</organism>
<dbReference type="Gene3D" id="3.40.50.300">
    <property type="entry name" value="P-loop containing nucleotide triphosphate hydrolases"/>
    <property type="match status" value="1"/>
</dbReference>
<dbReference type="EMBL" id="CALNXJ010000026">
    <property type="protein sequence ID" value="CAH3132100.1"/>
    <property type="molecule type" value="Genomic_DNA"/>
</dbReference>
<keyword evidence="4" id="KW-1185">Reference proteome</keyword>
<dbReference type="InterPro" id="IPR002035">
    <property type="entry name" value="VWF_A"/>
</dbReference>
<protein>
    <recommendedName>
        <fullName evidence="2">VWFA domain-containing protein</fullName>
    </recommendedName>
</protein>
<name>A0AAU9X051_9CNID</name>
<dbReference type="PROSITE" id="PS50234">
    <property type="entry name" value="VWFA"/>
    <property type="match status" value="1"/>
</dbReference>
<feature type="domain" description="VWFA" evidence="2">
    <location>
        <begin position="15"/>
        <end position="197"/>
    </location>
</feature>
<dbReference type="PANTHER" id="PTHR24020">
    <property type="entry name" value="COLLAGEN ALPHA"/>
    <property type="match status" value="1"/>
</dbReference>
<evidence type="ECO:0000256" key="1">
    <source>
        <dbReference type="SAM" id="MobiDB-lite"/>
    </source>
</evidence>
<comment type="caution">
    <text evidence="3">The sequence shown here is derived from an EMBL/GenBank/DDBJ whole genome shotgun (WGS) entry which is preliminary data.</text>
</comment>
<proteinExistence type="predicted"/>
<evidence type="ECO:0000313" key="3">
    <source>
        <dbReference type="EMBL" id="CAH3132100.1"/>
    </source>
</evidence>
<evidence type="ECO:0000259" key="2">
    <source>
        <dbReference type="PROSITE" id="PS50234"/>
    </source>
</evidence>
<feature type="compositionally biased region" description="Acidic residues" evidence="1">
    <location>
        <begin position="1073"/>
        <end position="1082"/>
    </location>
</feature>
<dbReference type="CDD" id="cd00198">
    <property type="entry name" value="vWFA"/>
    <property type="match status" value="1"/>
</dbReference>
<reference evidence="3 4" key="1">
    <citation type="submission" date="2022-05" db="EMBL/GenBank/DDBJ databases">
        <authorList>
            <consortium name="Genoscope - CEA"/>
            <person name="William W."/>
        </authorList>
    </citation>
    <scope>NUCLEOTIDE SEQUENCE [LARGE SCALE GENOMIC DNA]</scope>
</reference>
<accession>A0AAU9X051</accession>
<dbReference type="InterPro" id="IPR027417">
    <property type="entry name" value="P-loop_NTPase"/>
</dbReference>
<feature type="region of interest" description="Disordered" evidence="1">
    <location>
        <begin position="1406"/>
        <end position="1426"/>
    </location>
</feature>
<feature type="region of interest" description="Disordered" evidence="1">
    <location>
        <begin position="1063"/>
        <end position="1083"/>
    </location>
</feature>
<dbReference type="Proteomes" id="UP001159428">
    <property type="component" value="Unassembled WGS sequence"/>
</dbReference>
<dbReference type="SUPFAM" id="SSF52540">
    <property type="entry name" value="P-loop containing nucleoside triphosphate hydrolases"/>
    <property type="match status" value="1"/>
</dbReference>
<dbReference type="SUPFAM" id="SSF53300">
    <property type="entry name" value="vWA-like"/>
    <property type="match status" value="1"/>
</dbReference>
<dbReference type="SMART" id="SM00327">
    <property type="entry name" value="VWA"/>
    <property type="match status" value="1"/>
</dbReference>
<dbReference type="InterPro" id="IPR036465">
    <property type="entry name" value="vWFA_dom_sf"/>
</dbReference>
<dbReference type="PANTHER" id="PTHR24020:SF20">
    <property type="entry name" value="PH DOMAIN-CONTAINING PROTEIN"/>
    <property type="match status" value="1"/>
</dbReference>
<sequence>MCGFFSASDGEFDTEIVFALDYSSSVSDENFQKEVNFVKQLAQSWDVPSEDSIVTVVYGHSAKVVTLDSGKDNSSVELTKVRPEAWIESGRRRMDQALLKVADYFRGRSKHDQNGLHQLVFLVTAGKQVSGTECNEDNPAPLVSAYEKLSSENIKIVVVSVGLATDFKELGHLVKRPHFLFQLSSFDDMTPEEAQSMAAYMKKTADIEAYAKKQFDRFKGIPQKSGLWENISLCSDVMEGAWYLLYDDQKQNKHAGIKKKIRENIDNFHSKLVTESKITVLVDVFGPLGAGKSFFLNFLLNWGLPDEHKVKNGPLPSASGGSQTPIPIYVKHGNNVQVLLHKSNKDERNESPSVWFPKEELGRGTLARVRDELESKFEEIHSKFEKDKSLPDATCIEIQGPFPVFRDLNCNVHESDRTSSGHPQLGVALDVQFVDLPGRGDPIGDDTINVELNKADTILFFSSSQSGRQVSSQDIADIFSRRNNWEFTSRPKLIHVVNDREPPHTPSPNFDLLHDEKKENLKKGWESFFKNSTGDNGVYKKVRENLPQLSAEVLLEKLSNESDALYFHSGNPGFVKSLKELIDDHVQTVRMKEIIHPFLKKVHFVAKKLKQRTGDTRHRQKKKQEPITVKVGETPFIMLGDIDEAIELITSFIDETPLPLELDIKSLHHFLYNNFLVWNKTQVFLQDTLKASLENFTSQLIANSSTLQDVEAGLLELVEMLCKDKVQQYCVDTAPAYLLHVLGKRKNRNPFGKATTKRWSSASKEQKQDQYHELLYLLLMHTLDAFKAGTRDKQYKKSHFYLMEQLKEVVREGLAVRFVSEAFKAHCLKSLNEKLPKIIEFCNDSIREINPHPSLDVKKDLSLPEKMVATRENTQSELQCGHEEIIKEMTDLLNAPTKGKRLPKKADIIYLLETRLKFNHGDLRLRQSQSEEEQRLWAKALLNVLSNEDHFDVNLDPNLVLNQGELEVQKLFGLARKRLFAHRKSLVTSKISEDLSLPGNEIHLRKNAQEENCLEVLVSAEMSNKLHTIREEFKDPSNQIAPIFIPTIRPGPTTDMQGNYFLEEDPWSKNDTSEEGEVEGMDAEGNQDSGLNIFLVVEPQHLETFKTTIAGLQVPSASNINLMYIVLPQSGRGIGVTRAIIKSLAECLKFSLYWTIDDDIQFMYQFDANDRRWHKCSITRGLLFGQRVFQTCLEKNVNQLSQKDKRKLVKDVRSIIPSWAEETQDRANELLVDQMSFAQVQKNPALLHLPFQNISEDCGGDAEREKELRASEQRFEDECRNRLFGGADKRIAGVSLPHVSSRRSDYVSKYPDADYMPSDQRYQIVLNNACALKGRNFVTDEMIFLDEEFQVYDKDKRNSPHWGIRGSDKSFSRALKVSGVIGYKVIRIVQDHKKLKNVFDRVGPSYIGSQSPHRSEDEDDENEEDA</sequence>